<comment type="similarity">
    <text evidence="1 2">Belongs to the phD/YefM antitoxin family.</text>
</comment>
<dbReference type="InterPro" id="IPR036165">
    <property type="entry name" value="YefM-like_sf"/>
</dbReference>
<reference evidence="3 4" key="1">
    <citation type="journal article" date="2019" name="Emerg. Microbes Infect.">
        <title>Comprehensive subspecies identification of 175 nontuberculous mycobacteria species based on 7547 genomic profiles.</title>
        <authorList>
            <person name="Matsumoto Y."/>
            <person name="Kinjo T."/>
            <person name="Motooka D."/>
            <person name="Nabeya D."/>
            <person name="Jung N."/>
            <person name="Uechi K."/>
            <person name="Horii T."/>
            <person name="Iida T."/>
            <person name="Fujita J."/>
            <person name="Nakamura S."/>
        </authorList>
    </citation>
    <scope>NUCLEOTIDE SEQUENCE [LARGE SCALE GENOMIC DNA]</scope>
    <source>
        <strain evidence="3 4">JCM 30275</strain>
    </source>
</reference>
<evidence type="ECO:0000313" key="3">
    <source>
        <dbReference type="EMBL" id="BBZ75802.1"/>
    </source>
</evidence>
<dbReference type="Pfam" id="PF02604">
    <property type="entry name" value="PhdYeFM_antitox"/>
    <property type="match status" value="1"/>
</dbReference>
<accession>A0A6N4W6Z0</accession>
<evidence type="ECO:0000313" key="4">
    <source>
        <dbReference type="Proteomes" id="UP000467249"/>
    </source>
</evidence>
<sequence length="91" mass="10004">MCYMDRIGLRELRQHASRYVGRVASGESIEIAVRGRLVARLIPASDSGWDDLVQRGDVIPATSPHGLLDEPAGDYGVDGSAALEQLRREER</sequence>
<dbReference type="SUPFAM" id="SSF143120">
    <property type="entry name" value="YefM-like"/>
    <property type="match status" value="1"/>
</dbReference>
<evidence type="ECO:0000256" key="2">
    <source>
        <dbReference type="RuleBase" id="RU362080"/>
    </source>
</evidence>
<protein>
    <recommendedName>
        <fullName evidence="2">Antitoxin</fullName>
    </recommendedName>
</protein>
<keyword evidence="4" id="KW-1185">Reference proteome</keyword>
<dbReference type="InterPro" id="IPR051416">
    <property type="entry name" value="phD-YefM_TA_antitoxins"/>
</dbReference>
<dbReference type="Proteomes" id="UP000467249">
    <property type="component" value="Chromosome"/>
</dbReference>
<dbReference type="EMBL" id="AP022620">
    <property type="protein sequence ID" value="BBZ75802.1"/>
    <property type="molecule type" value="Genomic_DNA"/>
</dbReference>
<proteinExistence type="inferred from homology"/>
<organism evidence="3 4">
    <name type="scientific">Mycolicibacterium anyangense</name>
    <dbReference type="NCBI Taxonomy" id="1431246"/>
    <lineage>
        <taxon>Bacteria</taxon>
        <taxon>Bacillati</taxon>
        <taxon>Actinomycetota</taxon>
        <taxon>Actinomycetes</taxon>
        <taxon>Mycobacteriales</taxon>
        <taxon>Mycobacteriaceae</taxon>
        <taxon>Mycolicibacterium</taxon>
    </lineage>
</organism>
<dbReference type="AlphaFoldDB" id="A0A6N4W6Z0"/>
<dbReference type="Gene3D" id="3.40.1620.10">
    <property type="entry name" value="YefM-like domain"/>
    <property type="match status" value="1"/>
</dbReference>
<name>A0A6N4W6Z0_9MYCO</name>
<dbReference type="NCBIfam" id="TIGR01552">
    <property type="entry name" value="phd_fam"/>
    <property type="match status" value="1"/>
</dbReference>
<dbReference type="PANTHER" id="PTHR35377">
    <property type="entry name" value="ANTITOXIN VAPB49-RELATED-RELATED"/>
    <property type="match status" value="1"/>
</dbReference>
<dbReference type="InterPro" id="IPR006442">
    <property type="entry name" value="Antitoxin_Phd/YefM"/>
</dbReference>
<evidence type="ECO:0000256" key="1">
    <source>
        <dbReference type="ARBA" id="ARBA00009981"/>
    </source>
</evidence>
<dbReference type="GO" id="GO:0097351">
    <property type="term" value="F:toxin sequestering activity"/>
    <property type="evidence" value="ECO:0007669"/>
    <property type="project" value="TreeGrafter"/>
</dbReference>
<gene>
    <name evidence="3" type="ORF">MANY_11390</name>
</gene>
<dbReference type="KEGG" id="many:MANY_11390"/>
<dbReference type="PANTHER" id="PTHR35377:SF5">
    <property type="entry name" value="ANTITOXIN VAPB46"/>
    <property type="match status" value="1"/>
</dbReference>
<comment type="function">
    <text evidence="2">Antitoxin component of a type II toxin-antitoxin (TA) system.</text>
</comment>